<proteinExistence type="predicted"/>
<feature type="region of interest" description="Disordered" evidence="1">
    <location>
        <begin position="1"/>
        <end position="23"/>
    </location>
</feature>
<dbReference type="AlphaFoldDB" id="A0A6P0GAG2"/>
<protein>
    <submittedName>
        <fullName evidence="2">CopG family transcriptional regulator</fullName>
    </submittedName>
</protein>
<dbReference type="SUPFAM" id="SSF47598">
    <property type="entry name" value="Ribbon-helix-helix"/>
    <property type="match status" value="1"/>
</dbReference>
<evidence type="ECO:0000256" key="1">
    <source>
        <dbReference type="SAM" id="MobiDB-lite"/>
    </source>
</evidence>
<accession>A0A6P0GAG2</accession>
<evidence type="ECO:0000313" key="2">
    <source>
        <dbReference type="EMBL" id="NEM05182.1"/>
    </source>
</evidence>
<dbReference type="RefSeq" id="WP_163475382.1">
    <property type="nucleotide sequence ID" value="NZ_JAAGWE010000008.1"/>
</dbReference>
<organism evidence="2 3">
    <name type="scientific">Geodermatophilus normandii</name>
    <dbReference type="NCBI Taxonomy" id="1137989"/>
    <lineage>
        <taxon>Bacteria</taxon>
        <taxon>Bacillati</taxon>
        <taxon>Actinomycetota</taxon>
        <taxon>Actinomycetes</taxon>
        <taxon>Geodermatophilales</taxon>
        <taxon>Geodermatophilaceae</taxon>
        <taxon>Geodermatophilus</taxon>
    </lineage>
</organism>
<name>A0A6P0GAG2_9ACTN</name>
<reference evidence="2 3" key="1">
    <citation type="submission" date="2019-12" db="EMBL/GenBank/DDBJ databases">
        <title>WGS of CPCC 203550 I12A-02606.</title>
        <authorList>
            <person name="Jiang Z."/>
        </authorList>
    </citation>
    <scope>NUCLEOTIDE SEQUENCE [LARGE SCALE GENOMIC DNA]</scope>
    <source>
        <strain evidence="2 3">I12A-02606</strain>
    </source>
</reference>
<gene>
    <name evidence="2" type="ORF">GCU54_03980</name>
</gene>
<dbReference type="Proteomes" id="UP000471126">
    <property type="component" value="Unassembled WGS sequence"/>
</dbReference>
<dbReference type="GO" id="GO:0006355">
    <property type="term" value="P:regulation of DNA-templated transcription"/>
    <property type="evidence" value="ECO:0007669"/>
    <property type="project" value="InterPro"/>
</dbReference>
<comment type="caution">
    <text evidence="2">The sequence shown here is derived from an EMBL/GenBank/DDBJ whole genome shotgun (WGS) entry which is preliminary data.</text>
</comment>
<evidence type="ECO:0000313" key="3">
    <source>
        <dbReference type="Proteomes" id="UP000471126"/>
    </source>
</evidence>
<sequence>MANRTPPAVTPTTPIGPDVDLDAEDVRLPDGTRLTERQADEIVDEVRRRVGRPSLTGESAVSPRITFRITPAVRDRAAAIAAHEGKTVSQLAREALEARVAADSGASGTGR</sequence>
<dbReference type="InterPro" id="IPR010985">
    <property type="entry name" value="Ribbon_hlx_hlx"/>
</dbReference>
<dbReference type="EMBL" id="JAAGWE010000008">
    <property type="protein sequence ID" value="NEM05182.1"/>
    <property type="molecule type" value="Genomic_DNA"/>
</dbReference>